<dbReference type="InParanoid" id="W7XC38"/>
<dbReference type="Proteomes" id="UP000009168">
    <property type="component" value="Unassembled WGS sequence"/>
</dbReference>
<dbReference type="KEGG" id="tet:TTHERM_000338558"/>
<dbReference type="AlphaFoldDB" id="W7XC38"/>
<evidence type="ECO:0000313" key="1">
    <source>
        <dbReference type="EMBL" id="EWS74038.1"/>
    </source>
</evidence>
<dbReference type="RefSeq" id="XP_012653437.1">
    <property type="nucleotide sequence ID" value="XM_012797983.1"/>
</dbReference>
<protein>
    <submittedName>
        <fullName evidence="1">Uncharacterized protein</fullName>
    </submittedName>
</protein>
<gene>
    <name evidence="1" type="ORF">TTHERM_000338558</name>
</gene>
<organism evidence="1 2">
    <name type="scientific">Tetrahymena thermophila (strain SB210)</name>
    <dbReference type="NCBI Taxonomy" id="312017"/>
    <lineage>
        <taxon>Eukaryota</taxon>
        <taxon>Sar</taxon>
        <taxon>Alveolata</taxon>
        <taxon>Ciliophora</taxon>
        <taxon>Intramacronucleata</taxon>
        <taxon>Oligohymenophorea</taxon>
        <taxon>Hymenostomatida</taxon>
        <taxon>Tetrahymenina</taxon>
        <taxon>Tetrahymenidae</taxon>
        <taxon>Tetrahymena</taxon>
    </lineage>
</organism>
<reference evidence="2" key="1">
    <citation type="journal article" date="2006" name="PLoS Biol.">
        <title>Macronuclear genome sequence of the ciliate Tetrahymena thermophila, a model eukaryote.</title>
        <authorList>
            <person name="Eisen J.A."/>
            <person name="Coyne R.S."/>
            <person name="Wu M."/>
            <person name="Wu D."/>
            <person name="Thiagarajan M."/>
            <person name="Wortman J.R."/>
            <person name="Badger J.H."/>
            <person name="Ren Q."/>
            <person name="Amedeo P."/>
            <person name="Jones K.M."/>
            <person name="Tallon L.J."/>
            <person name="Delcher A.L."/>
            <person name="Salzberg S.L."/>
            <person name="Silva J.C."/>
            <person name="Haas B.J."/>
            <person name="Majoros W.H."/>
            <person name="Farzad M."/>
            <person name="Carlton J.M."/>
            <person name="Smith R.K. Jr."/>
            <person name="Garg J."/>
            <person name="Pearlman R.E."/>
            <person name="Karrer K.M."/>
            <person name="Sun L."/>
            <person name="Manning G."/>
            <person name="Elde N.C."/>
            <person name="Turkewitz A.P."/>
            <person name="Asai D.J."/>
            <person name="Wilkes D.E."/>
            <person name="Wang Y."/>
            <person name="Cai H."/>
            <person name="Collins K."/>
            <person name="Stewart B.A."/>
            <person name="Lee S.R."/>
            <person name="Wilamowska K."/>
            <person name="Weinberg Z."/>
            <person name="Ruzzo W.L."/>
            <person name="Wloga D."/>
            <person name="Gaertig J."/>
            <person name="Frankel J."/>
            <person name="Tsao C.-C."/>
            <person name="Gorovsky M.A."/>
            <person name="Keeling P.J."/>
            <person name="Waller R.F."/>
            <person name="Patron N.J."/>
            <person name="Cherry J.M."/>
            <person name="Stover N.A."/>
            <person name="Krieger C.J."/>
            <person name="del Toro C."/>
            <person name="Ryder H.F."/>
            <person name="Williamson S.C."/>
            <person name="Barbeau R.A."/>
            <person name="Hamilton E.P."/>
            <person name="Orias E."/>
        </authorList>
    </citation>
    <scope>NUCLEOTIDE SEQUENCE [LARGE SCALE GENOMIC DNA]</scope>
    <source>
        <strain evidence="2">SB210</strain>
    </source>
</reference>
<keyword evidence="2" id="KW-1185">Reference proteome</keyword>
<name>W7XC38_TETTS</name>
<proteinExistence type="predicted"/>
<sequence length="65" mass="7248">MGGTTGVEPISIILEIITVKNQFILNIKYKNQKWGALLESNQQVSFWRSQLLTGASALKTLINQT</sequence>
<dbReference type="EMBL" id="GG662666">
    <property type="protein sequence ID" value="EWS74038.1"/>
    <property type="molecule type" value="Genomic_DNA"/>
</dbReference>
<dbReference type="GeneID" id="24438496"/>
<accession>W7XC38</accession>
<evidence type="ECO:0000313" key="2">
    <source>
        <dbReference type="Proteomes" id="UP000009168"/>
    </source>
</evidence>